<dbReference type="Pfam" id="PF00056">
    <property type="entry name" value="Ldh_1_N"/>
    <property type="match status" value="1"/>
</dbReference>
<dbReference type="InParanoid" id="M1YX07"/>
<dbReference type="NCBIfam" id="NF004863">
    <property type="entry name" value="PRK06223.1"/>
    <property type="match status" value="1"/>
</dbReference>
<protein>
    <submittedName>
        <fullName evidence="8">Putative Malate dehydrogenase</fullName>
        <ecNumber evidence="8">1.1.1.37</ecNumber>
    </submittedName>
</protein>
<dbReference type="PANTHER" id="PTHR43128:SF16">
    <property type="entry name" value="L-LACTATE DEHYDROGENASE"/>
    <property type="match status" value="1"/>
</dbReference>
<evidence type="ECO:0000256" key="2">
    <source>
        <dbReference type="ARBA" id="ARBA00023002"/>
    </source>
</evidence>
<dbReference type="SUPFAM" id="SSF51735">
    <property type="entry name" value="NAD(P)-binding Rossmann-fold domains"/>
    <property type="match status" value="1"/>
</dbReference>
<dbReference type="InterPro" id="IPR001557">
    <property type="entry name" value="L-lactate/malate_DH"/>
</dbReference>
<dbReference type="GO" id="GO:0030060">
    <property type="term" value="F:L-malate dehydrogenase (NAD+) activity"/>
    <property type="evidence" value="ECO:0007669"/>
    <property type="project" value="UniProtKB-EC"/>
</dbReference>
<feature type="domain" description="Lactate/malate dehydrogenase N-terminal" evidence="6">
    <location>
        <begin position="4"/>
        <end position="142"/>
    </location>
</feature>
<dbReference type="Gene3D" id="3.90.110.10">
    <property type="entry name" value="Lactate dehydrogenase/glycoside hydrolase, family 4, C-terminal"/>
    <property type="match status" value="1"/>
</dbReference>
<dbReference type="InterPro" id="IPR022383">
    <property type="entry name" value="Lactate/malate_DH_C"/>
</dbReference>
<evidence type="ECO:0000256" key="5">
    <source>
        <dbReference type="SAM" id="MobiDB-lite"/>
    </source>
</evidence>
<dbReference type="AlphaFoldDB" id="M1YX07"/>
<dbReference type="CDD" id="cd01339">
    <property type="entry name" value="LDH-like_MDH"/>
    <property type="match status" value="1"/>
</dbReference>
<dbReference type="FunCoup" id="M1YX07">
    <property type="interactions" value="458"/>
</dbReference>
<evidence type="ECO:0000313" key="8">
    <source>
        <dbReference type="EMBL" id="CCQ89822.1"/>
    </source>
</evidence>
<name>M1YX07_NITG3</name>
<dbReference type="NCBIfam" id="TIGR01763">
    <property type="entry name" value="MalateDH_bact"/>
    <property type="match status" value="1"/>
</dbReference>
<dbReference type="InterPro" id="IPR015955">
    <property type="entry name" value="Lactate_DH/Glyco_Ohase_4_C"/>
</dbReference>
<feature type="domain" description="Lactate/malate dehydrogenase C-terminal" evidence="7">
    <location>
        <begin position="147"/>
        <end position="246"/>
    </location>
</feature>
<feature type="region of interest" description="Disordered" evidence="5">
    <location>
        <begin position="271"/>
        <end position="320"/>
    </location>
</feature>
<sequence length="328" mass="35408">MRKKITVVGAGQVGTTVAQLTAFKNLGDVVLIDIVEGMPQGKALDLQQSGCLQVFDSLIVGTNDYKDTADSDIVVITAGVPRKPGQDRADLLKINAGIVKNVTEQIMKYSKNPIIIVVSNPLDAMVYLAKEVSGLPRERVMGMAGVLDSARFRTFVALELNCSMVDVDAMVLGGHGDSMVPMPRYTTVSGISITNLMKPDQIERLVNRTRKGGAEIVGLLKNGSAFLAPGASVVKMVEAILQDKKTHSALHGLSQRGIQLEGHLLRRAGGARLQRHHQDHRARPHGGRKRNAGHLGERRAGHHRRSGRVPRQESVTATAHGLRIVTVS</sequence>
<dbReference type="GO" id="GO:0004459">
    <property type="term" value="F:L-lactate dehydrogenase (NAD+) activity"/>
    <property type="evidence" value="ECO:0007669"/>
    <property type="project" value="TreeGrafter"/>
</dbReference>
<evidence type="ECO:0000259" key="7">
    <source>
        <dbReference type="Pfam" id="PF02866"/>
    </source>
</evidence>
<organism evidence="8 9">
    <name type="scientific">Nitrospina gracilis (strain 3/211)</name>
    <dbReference type="NCBI Taxonomy" id="1266370"/>
    <lineage>
        <taxon>Bacteria</taxon>
        <taxon>Pseudomonadati</taxon>
        <taxon>Nitrospinota/Tectimicrobiota group</taxon>
        <taxon>Nitrospinota</taxon>
        <taxon>Nitrospinia</taxon>
        <taxon>Nitrospinales</taxon>
        <taxon>Nitrospinaceae</taxon>
        <taxon>Nitrospina</taxon>
    </lineage>
</organism>
<dbReference type="SUPFAM" id="SSF56327">
    <property type="entry name" value="LDH C-terminal domain-like"/>
    <property type="match status" value="1"/>
</dbReference>
<dbReference type="Pfam" id="PF02866">
    <property type="entry name" value="Ldh_1_C"/>
    <property type="match status" value="1"/>
</dbReference>
<dbReference type="InterPro" id="IPR011275">
    <property type="entry name" value="Malate_DH_type3"/>
</dbReference>
<gene>
    <name evidence="8" type="primary">mdh</name>
    <name evidence="8" type="ORF">NITGR_170079</name>
</gene>
<evidence type="ECO:0000313" key="9">
    <source>
        <dbReference type="Proteomes" id="UP000011704"/>
    </source>
</evidence>
<dbReference type="InterPro" id="IPR001236">
    <property type="entry name" value="Lactate/malate_DH_N"/>
</dbReference>
<evidence type="ECO:0000256" key="4">
    <source>
        <dbReference type="RuleBase" id="RU003369"/>
    </source>
</evidence>
<dbReference type="PRINTS" id="PR00086">
    <property type="entry name" value="LLDHDRGNASE"/>
</dbReference>
<dbReference type="Gene3D" id="3.40.50.720">
    <property type="entry name" value="NAD(P)-binding Rossmann-like Domain"/>
    <property type="match status" value="1"/>
</dbReference>
<dbReference type="GO" id="GO:0006099">
    <property type="term" value="P:tricarboxylic acid cycle"/>
    <property type="evidence" value="ECO:0007669"/>
    <property type="project" value="UniProtKB-KW"/>
</dbReference>
<dbReference type="EC" id="1.1.1.37" evidence="8"/>
<keyword evidence="9" id="KW-1185">Reference proteome</keyword>
<dbReference type="STRING" id="1266370.NITGR_170079"/>
<dbReference type="EMBL" id="CAQJ01000019">
    <property type="protein sequence ID" value="CCQ89822.1"/>
    <property type="molecule type" value="Genomic_DNA"/>
</dbReference>
<evidence type="ECO:0000256" key="1">
    <source>
        <dbReference type="ARBA" id="ARBA00022532"/>
    </source>
</evidence>
<keyword evidence="3" id="KW-0520">NAD</keyword>
<evidence type="ECO:0000256" key="3">
    <source>
        <dbReference type="ARBA" id="ARBA00023027"/>
    </source>
</evidence>
<dbReference type="HOGENOM" id="CLU_045401_2_2_0"/>
<keyword evidence="1" id="KW-0816">Tricarboxylic acid cycle</keyword>
<keyword evidence="2 4" id="KW-0560">Oxidoreductase</keyword>
<accession>M1YX07</accession>
<reference evidence="8 9" key="1">
    <citation type="journal article" date="2013" name="Front. Microbiol.">
        <title>The genome of Nitrospina gracilis illuminates the metabolism and evolution of the major marine nitrite oxidizer.</title>
        <authorList>
            <person name="Luecker S."/>
            <person name="Nowka B."/>
            <person name="Rattei T."/>
            <person name="Spieck E."/>
            <person name="and Daims H."/>
        </authorList>
    </citation>
    <scope>NUCLEOTIDE SEQUENCE [LARGE SCALE GENOMIC DNA]</scope>
    <source>
        <strain evidence="8 9">3/211</strain>
    </source>
</reference>
<evidence type="ECO:0000259" key="6">
    <source>
        <dbReference type="Pfam" id="PF00056"/>
    </source>
</evidence>
<comment type="similarity">
    <text evidence="4">Belongs to the LDH/MDH superfamily.</text>
</comment>
<comment type="caution">
    <text evidence="8">The sequence shown here is derived from an EMBL/GenBank/DDBJ whole genome shotgun (WGS) entry which is preliminary data.</text>
</comment>
<feature type="compositionally biased region" description="Basic residues" evidence="5">
    <location>
        <begin position="273"/>
        <end position="292"/>
    </location>
</feature>
<dbReference type="PANTHER" id="PTHR43128">
    <property type="entry name" value="L-2-HYDROXYCARBOXYLATE DEHYDROGENASE (NAD(P)(+))"/>
    <property type="match status" value="1"/>
</dbReference>
<proteinExistence type="inferred from homology"/>
<dbReference type="InterPro" id="IPR036291">
    <property type="entry name" value="NAD(P)-bd_dom_sf"/>
</dbReference>
<dbReference type="FunFam" id="3.40.50.720:FF:000018">
    <property type="entry name" value="Malate dehydrogenase"/>
    <property type="match status" value="1"/>
</dbReference>
<dbReference type="GO" id="GO:0006089">
    <property type="term" value="P:lactate metabolic process"/>
    <property type="evidence" value="ECO:0007669"/>
    <property type="project" value="TreeGrafter"/>
</dbReference>
<dbReference type="Proteomes" id="UP000011704">
    <property type="component" value="Unassembled WGS sequence"/>
</dbReference>